<keyword evidence="6" id="KW-0378">Hydrolase</keyword>
<proteinExistence type="inferred from homology"/>
<name>A0AAJ7XES3_PETMA</name>
<dbReference type="CTD" id="4350"/>
<evidence type="ECO:0000256" key="6">
    <source>
        <dbReference type="ARBA" id="ARBA00022801"/>
    </source>
</evidence>
<evidence type="ECO:0000256" key="10">
    <source>
        <dbReference type="ARBA" id="ARBA00068926"/>
    </source>
</evidence>
<dbReference type="Pfam" id="PF02245">
    <property type="entry name" value="Pur_DNA_glyco"/>
    <property type="match status" value="1"/>
</dbReference>
<dbReference type="HAMAP" id="MF_00527">
    <property type="entry name" value="3MGH"/>
    <property type="match status" value="1"/>
</dbReference>
<dbReference type="EC" id="3.2.2.21" evidence="4"/>
<evidence type="ECO:0000256" key="4">
    <source>
        <dbReference type="ARBA" id="ARBA00012000"/>
    </source>
</evidence>
<comment type="similarity">
    <text evidence="3">Belongs to the DNA glycosylase MPG family.</text>
</comment>
<keyword evidence="5" id="KW-0227">DNA damage</keyword>
<dbReference type="PANTHER" id="PTHR10429">
    <property type="entry name" value="DNA-3-METHYLADENINE GLYCOSYLASE"/>
    <property type="match status" value="1"/>
</dbReference>
<evidence type="ECO:0000256" key="5">
    <source>
        <dbReference type="ARBA" id="ARBA00022763"/>
    </source>
</evidence>
<evidence type="ECO:0000256" key="2">
    <source>
        <dbReference type="ARBA" id="ARBA00002421"/>
    </source>
</evidence>
<dbReference type="Proteomes" id="UP001318040">
    <property type="component" value="Chromosome 58"/>
</dbReference>
<comment type="subunit">
    <text evidence="9">Binds MBD1. Binds SSBP1.</text>
</comment>
<dbReference type="GeneID" id="116955156"/>
<dbReference type="NCBIfam" id="TIGR00567">
    <property type="entry name" value="3mg"/>
    <property type="match status" value="1"/>
</dbReference>
<feature type="region of interest" description="Disordered" evidence="14">
    <location>
        <begin position="18"/>
        <end position="58"/>
    </location>
</feature>
<accession>A0AAJ7XES3</accession>
<evidence type="ECO:0000256" key="11">
    <source>
        <dbReference type="ARBA" id="ARBA00076879"/>
    </source>
</evidence>
<evidence type="ECO:0000256" key="13">
    <source>
        <dbReference type="ARBA" id="ARBA00082988"/>
    </source>
</evidence>
<dbReference type="InterPro" id="IPR003180">
    <property type="entry name" value="MPG"/>
</dbReference>
<dbReference type="GO" id="GO:0003677">
    <property type="term" value="F:DNA binding"/>
    <property type="evidence" value="ECO:0007669"/>
    <property type="project" value="InterPro"/>
</dbReference>
<evidence type="ECO:0000256" key="3">
    <source>
        <dbReference type="ARBA" id="ARBA00009232"/>
    </source>
</evidence>
<organism evidence="15 16">
    <name type="scientific">Petromyzon marinus</name>
    <name type="common">Sea lamprey</name>
    <dbReference type="NCBI Taxonomy" id="7757"/>
    <lineage>
        <taxon>Eukaryota</taxon>
        <taxon>Metazoa</taxon>
        <taxon>Chordata</taxon>
        <taxon>Craniata</taxon>
        <taxon>Vertebrata</taxon>
        <taxon>Cyclostomata</taxon>
        <taxon>Hyperoartia</taxon>
        <taxon>Petromyzontiformes</taxon>
        <taxon>Petromyzontidae</taxon>
        <taxon>Petromyzon</taxon>
    </lineage>
</organism>
<dbReference type="AlphaFoldDB" id="A0AAJ7XES3"/>
<dbReference type="SUPFAM" id="SSF50486">
    <property type="entry name" value="FMT C-terminal domain-like"/>
    <property type="match status" value="1"/>
</dbReference>
<evidence type="ECO:0000256" key="12">
    <source>
        <dbReference type="ARBA" id="ARBA00078171"/>
    </source>
</evidence>
<dbReference type="GO" id="GO:0003905">
    <property type="term" value="F:alkylbase DNA N-glycosylase activity"/>
    <property type="evidence" value="ECO:0007669"/>
    <property type="project" value="UniProtKB-EC"/>
</dbReference>
<evidence type="ECO:0000256" key="7">
    <source>
        <dbReference type="ARBA" id="ARBA00023204"/>
    </source>
</evidence>
<sequence>MGSPTVLKQILIFYLPPTPNPPRSTMADQGTLVPSTNRKRRRGKETEPAPPMASPNSSSYFSRSLPACGVERLGFSFFNQPCEQLARAMLGQTLVRRVPGVEGALRARVVESEAYPGGLDEASHSRHGRRTPRNVAMFMPPGTLYVYRIYGLHCCLNVSSRGEGSAVLLRALQPLEGVATMRLLRQKPQQASTKCGRGQLPDRKLCNGPGKLCQALSISCALDRTDAASEDSELWFERGEGDVGEESMVAARRVGITSAGDWAERPWRFYIRGNECVSVVDKTAEQLALRVTQKQDTGDQG</sequence>
<keyword evidence="15" id="KW-1185">Reference proteome</keyword>
<reference evidence="16" key="1">
    <citation type="submission" date="2025-08" db="UniProtKB">
        <authorList>
            <consortium name="RefSeq"/>
        </authorList>
    </citation>
    <scope>IDENTIFICATION</scope>
    <source>
        <tissue evidence="16">Sperm</tissue>
    </source>
</reference>
<evidence type="ECO:0000256" key="1">
    <source>
        <dbReference type="ARBA" id="ARBA00000086"/>
    </source>
</evidence>
<dbReference type="RefSeq" id="XP_032832054.1">
    <property type="nucleotide sequence ID" value="XM_032976163.1"/>
</dbReference>
<evidence type="ECO:0000313" key="16">
    <source>
        <dbReference type="RefSeq" id="XP_032832054.1"/>
    </source>
</evidence>
<evidence type="ECO:0000256" key="9">
    <source>
        <dbReference type="ARBA" id="ARBA00066187"/>
    </source>
</evidence>
<dbReference type="InterPro" id="IPR011034">
    <property type="entry name" value="Formyl_transferase-like_C_sf"/>
</dbReference>
<comment type="catalytic activity">
    <reaction evidence="1">
        <text>Hydrolysis of alkylated DNA, releasing 3-methyladenine, 3-methylguanine, 7-methylguanine and 7-methyladenine.</text>
        <dbReference type="EC" id="3.2.2.21"/>
    </reaction>
</comment>
<evidence type="ECO:0000313" key="15">
    <source>
        <dbReference type="Proteomes" id="UP001318040"/>
    </source>
</evidence>
<dbReference type="InterPro" id="IPR036995">
    <property type="entry name" value="MPG_sf"/>
</dbReference>
<keyword evidence="7" id="KW-0234">DNA repair</keyword>
<feature type="compositionally biased region" description="Polar residues" evidence="14">
    <location>
        <begin position="26"/>
        <end position="36"/>
    </location>
</feature>
<protein>
    <recommendedName>
        <fullName evidence="10">DNA-3-methyladenine glycosylase</fullName>
        <ecNumber evidence="4">3.2.2.21</ecNumber>
    </recommendedName>
    <alternativeName>
        <fullName evidence="11">3-alkyladenine DNA glycosylase</fullName>
    </alternativeName>
    <alternativeName>
        <fullName evidence="8">3-methyladenine DNA glycosidase</fullName>
    </alternativeName>
    <alternativeName>
        <fullName evidence="13">ADPG</fullName>
    </alternativeName>
    <alternativeName>
        <fullName evidence="12">N-methylpurine-DNA glycosylase</fullName>
    </alternativeName>
</protein>
<dbReference type="CDD" id="cd00540">
    <property type="entry name" value="AAG"/>
    <property type="match status" value="1"/>
</dbReference>
<dbReference type="Gene3D" id="3.10.300.10">
    <property type="entry name" value="Methylpurine-DNA glycosylase (MPG)"/>
    <property type="match status" value="1"/>
</dbReference>
<dbReference type="PANTHER" id="PTHR10429:SF0">
    <property type="entry name" value="DNA-3-METHYLADENINE GLYCOSYLASE"/>
    <property type="match status" value="1"/>
</dbReference>
<evidence type="ECO:0000256" key="8">
    <source>
        <dbReference type="ARBA" id="ARBA00033426"/>
    </source>
</evidence>
<dbReference type="GO" id="GO:0006284">
    <property type="term" value="P:base-excision repair"/>
    <property type="evidence" value="ECO:0007669"/>
    <property type="project" value="InterPro"/>
</dbReference>
<comment type="function">
    <text evidence="2">Hydrolysis of the deoxyribose N-glycosidic bond to excise 3-methyladenine, and 7-methylguanine from the damaged DNA polymer formed by alkylation lesions.</text>
</comment>
<gene>
    <name evidence="16" type="primary">MPG</name>
</gene>
<evidence type="ECO:0000256" key="14">
    <source>
        <dbReference type="SAM" id="MobiDB-lite"/>
    </source>
</evidence>
<dbReference type="FunFam" id="3.10.300.10:FF:000001">
    <property type="entry name" value="Putative 3-methyladenine DNA glycosylase"/>
    <property type="match status" value="1"/>
</dbReference>